<dbReference type="EMBL" id="SSMQ01000013">
    <property type="protein sequence ID" value="TKD08541.1"/>
    <property type="molecule type" value="Genomic_DNA"/>
</dbReference>
<dbReference type="RefSeq" id="WP_136929636.1">
    <property type="nucleotide sequence ID" value="NZ_SSMQ01000013.1"/>
</dbReference>
<accession>A0A4U1JF70</accession>
<name>A0A4U1JF70_9BACT</name>
<evidence type="ECO:0008006" key="3">
    <source>
        <dbReference type="Google" id="ProtNLM"/>
    </source>
</evidence>
<evidence type="ECO:0000313" key="1">
    <source>
        <dbReference type="EMBL" id="TKD08541.1"/>
    </source>
</evidence>
<dbReference type="AlphaFoldDB" id="A0A4U1JF70"/>
<dbReference type="OrthoDB" id="9853198at2"/>
<organism evidence="1 2">
    <name type="scientific">Polyangium fumosum</name>
    <dbReference type="NCBI Taxonomy" id="889272"/>
    <lineage>
        <taxon>Bacteria</taxon>
        <taxon>Pseudomonadati</taxon>
        <taxon>Myxococcota</taxon>
        <taxon>Polyangia</taxon>
        <taxon>Polyangiales</taxon>
        <taxon>Polyangiaceae</taxon>
        <taxon>Polyangium</taxon>
    </lineage>
</organism>
<evidence type="ECO:0000313" key="2">
    <source>
        <dbReference type="Proteomes" id="UP000309215"/>
    </source>
</evidence>
<dbReference type="Proteomes" id="UP000309215">
    <property type="component" value="Unassembled WGS sequence"/>
</dbReference>
<sequence length="171" mass="17893">MKRWFVALVGLVVVPGCGYRLVGAAAEHAEPLAVLPAPGVVASAAAEEGVVAGARAELAAGGLLASCDPRTDARCPALVVELVRVEEGGAAPGVATRDGPPLARSVTFTLRGRAFVRRTKDAPPERLGPDVTVREFAAREDDPTSFHATREEALRRAALRLGAQLVRRALE</sequence>
<gene>
    <name evidence="1" type="ORF">E8A74_14715</name>
</gene>
<comment type="caution">
    <text evidence="1">The sequence shown here is derived from an EMBL/GenBank/DDBJ whole genome shotgun (WGS) entry which is preliminary data.</text>
</comment>
<reference evidence="1 2" key="1">
    <citation type="submission" date="2019-04" db="EMBL/GenBank/DDBJ databases">
        <authorList>
            <person name="Li Y."/>
            <person name="Wang J."/>
        </authorList>
    </citation>
    <scope>NUCLEOTIDE SEQUENCE [LARGE SCALE GENOMIC DNA]</scope>
    <source>
        <strain evidence="1 2">DSM 14668</strain>
    </source>
</reference>
<proteinExistence type="predicted"/>
<keyword evidence="2" id="KW-1185">Reference proteome</keyword>
<protein>
    <recommendedName>
        <fullName evidence="3">LPS-assembly lipoprotein LptE</fullName>
    </recommendedName>
</protein>